<protein>
    <recommendedName>
        <fullName evidence="4">Tyr recombinase domain-containing protein</fullName>
    </recommendedName>
</protein>
<dbReference type="RefSeq" id="WP_147180766.1">
    <property type="nucleotide sequence ID" value="NZ_BJZP01000013.1"/>
</dbReference>
<dbReference type="Pfam" id="PF00589">
    <property type="entry name" value="Phage_integrase"/>
    <property type="match status" value="1"/>
</dbReference>
<evidence type="ECO:0000256" key="2">
    <source>
        <dbReference type="ARBA" id="ARBA00022908"/>
    </source>
</evidence>
<dbReference type="CDD" id="cd00397">
    <property type="entry name" value="DNA_BRE_C"/>
    <property type="match status" value="1"/>
</dbReference>
<dbReference type="InterPro" id="IPR050090">
    <property type="entry name" value="Tyrosine_recombinase_XerCD"/>
</dbReference>
<dbReference type="GO" id="GO:0015074">
    <property type="term" value="P:DNA integration"/>
    <property type="evidence" value="ECO:0007669"/>
    <property type="project" value="UniProtKB-KW"/>
</dbReference>
<keyword evidence="1" id="KW-0159">Chromosome partition</keyword>
<dbReference type="EMBL" id="BJZP01000013">
    <property type="protein sequence ID" value="GEO85795.1"/>
    <property type="molecule type" value="Genomic_DNA"/>
</dbReference>
<dbReference type="InterPro" id="IPR013762">
    <property type="entry name" value="Integrase-like_cat_sf"/>
</dbReference>
<evidence type="ECO:0000313" key="5">
    <source>
        <dbReference type="EMBL" id="GEO85795.1"/>
    </source>
</evidence>
<feature type="domain" description="Tyr recombinase" evidence="4">
    <location>
        <begin position="1"/>
        <end position="189"/>
    </location>
</feature>
<dbReference type="InterPro" id="IPR002104">
    <property type="entry name" value="Integrase_catalytic"/>
</dbReference>
<dbReference type="PROSITE" id="PS51898">
    <property type="entry name" value="TYR_RECOMBINASE"/>
    <property type="match status" value="1"/>
</dbReference>
<dbReference type="AlphaFoldDB" id="A0A512HK33"/>
<dbReference type="PANTHER" id="PTHR30349">
    <property type="entry name" value="PHAGE INTEGRASE-RELATED"/>
    <property type="match status" value="1"/>
</dbReference>
<dbReference type="SUPFAM" id="SSF56349">
    <property type="entry name" value="DNA breaking-rejoining enzymes"/>
    <property type="match status" value="1"/>
</dbReference>
<organism evidence="5 6">
    <name type="scientific">Ciceribacter naphthalenivorans</name>
    <dbReference type="NCBI Taxonomy" id="1118451"/>
    <lineage>
        <taxon>Bacteria</taxon>
        <taxon>Pseudomonadati</taxon>
        <taxon>Pseudomonadota</taxon>
        <taxon>Alphaproteobacteria</taxon>
        <taxon>Hyphomicrobiales</taxon>
        <taxon>Rhizobiaceae</taxon>
        <taxon>Ciceribacter</taxon>
    </lineage>
</organism>
<evidence type="ECO:0000256" key="3">
    <source>
        <dbReference type="ARBA" id="ARBA00023172"/>
    </source>
</evidence>
<keyword evidence="3" id="KW-0233">DNA recombination</keyword>
<gene>
    <name evidence="5" type="ORF">RNA01_27270</name>
</gene>
<dbReference type="InterPro" id="IPR011010">
    <property type="entry name" value="DNA_brk_join_enz"/>
</dbReference>
<dbReference type="GO" id="GO:0006310">
    <property type="term" value="P:DNA recombination"/>
    <property type="evidence" value="ECO:0007669"/>
    <property type="project" value="UniProtKB-KW"/>
</dbReference>
<dbReference type="PANTHER" id="PTHR30349:SF81">
    <property type="entry name" value="TYROSINE RECOMBINASE XERC"/>
    <property type="match status" value="1"/>
</dbReference>
<accession>A0A512HK33</accession>
<dbReference type="Gene3D" id="1.10.443.10">
    <property type="entry name" value="Intergrase catalytic core"/>
    <property type="match status" value="1"/>
</dbReference>
<evidence type="ECO:0000259" key="4">
    <source>
        <dbReference type="PROSITE" id="PS51898"/>
    </source>
</evidence>
<comment type="caution">
    <text evidence="5">The sequence shown here is derived from an EMBL/GenBank/DDBJ whole genome shotgun (WGS) entry which is preliminary data.</text>
</comment>
<keyword evidence="2" id="KW-0229">DNA integration</keyword>
<name>A0A512HK33_9HYPH</name>
<sequence length="226" mass="25667">MPTDSFLQRRNRALVAFVYLTGVRVAALITLRLNHVDCERRLVHQQAAEQVATKNSKTMRTAWFPVGKEFEQIVIDWVAEMTSLDTNPETPLFPRGERRLFGSQDQSGWEFLSSDDAVVDIMAAAAAAVGVRRFTPHRLRDTIASMIDKWAVTLAEQKALSQNMGHANMRTTFERYGPVSEKQQHELIANICQRGKTEIDFDIVLAYANAEEYKKKSIRVLLLGDR</sequence>
<reference evidence="5 6" key="1">
    <citation type="submission" date="2019-07" db="EMBL/GenBank/DDBJ databases">
        <title>Whole genome shotgun sequence of Rhizobium naphthalenivorans NBRC 107585.</title>
        <authorList>
            <person name="Hosoyama A."/>
            <person name="Uohara A."/>
            <person name="Ohji S."/>
            <person name="Ichikawa N."/>
        </authorList>
    </citation>
    <scope>NUCLEOTIDE SEQUENCE [LARGE SCALE GENOMIC DNA]</scope>
    <source>
        <strain evidence="5 6">NBRC 107585</strain>
    </source>
</reference>
<evidence type="ECO:0000256" key="1">
    <source>
        <dbReference type="ARBA" id="ARBA00022829"/>
    </source>
</evidence>
<proteinExistence type="predicted"/>
<dbReference type="Proteomes" id="UP000321717">
    <property type="component" value="Unassembled WGS sequence"/>
</dbReference>
<dbReference type="OrthoDB" id="7354488at2"/>
<keyword evidence="6" id="KW-1185">Reference proteome</keyword>
<dbReference type="GO" id="GO:0003677">
    <property type="term" value="F:DNA binding"/>
    <property type="evidence" value="ECO:0007669"/>
    <property type="project" value="InterPro"/>
</dbReference>
<evidence type="ECO:0000313" key="6">
    <source>
        <dbReference type="Proteomes" id="UP000321717"/>
    </source>
</evidence>
<dbReference type="GO" id="GO:0007059">
    <property type="term" value="P:chromosome segregation"/>
    <property type="evidence" value="ECO:0007669"/>
    <property type="project" value="UniProtKB-KW"/>
</dbReference>